<dbReference type="EMBL" id="AFPY01000126">
    <property type="protein sequence ID" value="EGQ12788.1"/>
    <property type="molecule type" value="Genomic_DNA"/>
</dbReference>
<gene>
    <name evidence="1" type="ORF">HMPREF9144_2552</name>
</gene>
<dbReference type="HOGENOM" id="CLU_3171731_0_0_10"/>
<proteinExistence type="predicted"/>
<dbReference type="Proteomes" id="UP000004123">
    <property type="component" value="Unassembled WGS sequence"/>
</dbReference>
<accession>F9DLL0</accession>
<protein>
    <submittedName>
        <fullName evidence="1">Stress-induced protein OsmC</fullName>
    </submittedName>
</protein>
<name>F9DLL0_9BACT</name>
<dbReference type="AlphaFoldDB" id="F9DLL0"/>
<evidence type="ECO:0000313" key="2">
    <source>
        <dbReference type="Proteomes" id="UP000004123"/>
    </source>
</evidence>
<sequence>MSGFSAFAMQTQQVTSINKGRGDINKEIKDVRKQCIMVRTINNETND</sequence>
<reference evidence="1 2" key="1">
    <citation type="submission" date="2011-04" db="EMBL/GenBank/DDBJ databases">
        <authorList>
            <person name="Muzny D."/>
            <person name="Qin X."/>
            <person name="Deng J."/>
            <person name="Jiang H."/>
            <person name="Liu Y."/>
            <person name="Qu J."/>
            <person name="Song X.-Z."/>
            <person name="Zhang L."/>
            <person name="Thornton R."/>
            <person name="Coyle M."/>
            <person name="Francisco L."/>
            <person name="Jackson L."/>
            <person name="Javaid M."/>
            <person name="Korchina V."/>
            <person name="Kovar C."/>
            <person name="Mata R."/>
            <person name="Mathew T."/>
            <person name="Ngo R."/>
            <person name="Nguyen L."/>
            <person name="Nguyen N."/>
            <person name="Okwuonu G."/>
            <person name="Ongeri F."/>
            <person name="Pham C."/>
            <person name="Simmons D."/>
            <person name="Wilczek-Boney K."/>
            <person name="Hale W."/>
            <person name="Jakkamsetti A."/>
            <person name="Pham P."/>
            <person name="Ruth R."/>
            <person name="San Lucas F."/>
            <person name="Warren J."/>
            <person name="Zhang J."/>
            <person name="Zhao Z."/>
            <person name="Zhou C."/>
            <person name="Zhu D."/>
            <person name="Lee S."/>
            <person name="Bess C."/>
            <person name="Blankenburg K."/>
            <person name="Forbes L."/>
            <person name="Fu Q."/>
            <person name="Gubbala S."/>
            <person name="Hirani K."/>
            <person name="Jayaseelan J.C."/>
            <person name="Lara F."/>
            <person name="Munidasa M."/>
            <person name="Palculict T."/>
            <person name="Patil S."/>
            <person name="Pu L.-L."/>
            <person name="Saada N."/>
            <person name="Tang L."/>
            <person name="Weissenberger G."/>
            <person name="Zhu Y."/>
            <person name="Hemphill L."/>
            <person name="Shang Y."/>
            <person name="Youmans B."/>
            <person name="Ayvaz T."/>
            <person name="Ross M."/>
            <person name="Santibanez J."/>
            <person name="Aqrawi P."/>
            <person name="Gross S."/>
            <person name="Joshi V."/>
            <person name="Fowler G."/>
            <person name="Nazareth L."/>
            <person name="Reid J."/>
            <person name="Worley K."/>
            <person name="Petrosino J."/>
            <person name="Highlander S."/>
            <person name="Gibbs R."/>
        </authorList>
    </citation>
    <scope>NUCLEOTIDE SEQUENCE [LARGE SCALE GENOMIC DNA]</scope>
    <source>
        <strain evidence="1 2">ATCC 700821</strain>
    </source>
</reference>
<organism evidence="1 2">
    <name type="scientific">Prevotella pallens ATCC 700821</name>
    <dbReference type="NCBI Taxonomy" id="997353"/>
    <lineage>
        <taxon>Bacteria</taxon>
        <taxon>Pseudomonadati</taxon>
        <taxon>Bacteroidota</taxon>
        <taxon>Bacteroidia</taxon>
        <taxon>Bacteroidales</taxon>
        <taxon>Prevotellaceae</taxon>
        <taxon>Prevotella</taxon>
    </lineage>
</organism>
<evidence type="ECO:0000313" key="1">
    <source>
        <dbReference type="EMBL" id="EGQ12788.1"/>
    </source>
</evidence>
<comment type="caution">
    <text evidence="1">The sequence shown here is derived from an EMBL/GenBank/DDBJ whole genome shotgun (WGS) entry which is preliminary data.</text>
</comment>